<protein>
    <recommendedName>
        <fullName evidence="5">REM-1 domain-containing protein</fullName>
    </recommendedName>
</protein>
<dbReference type="STRING" id="1336337.A0A3N4JAD2"/>
<gene>
    <name evidence="3" type="ORF">L873DRAFT_1813182</name>
</gene>
<organism evidence="3 4">
    <name type="scientific">Choiromyces venosus 120613-1</name>
    <dbReference type="NCBI Taxonomy" id="1336337"/>
    <lineage>
        <taxon>Eukaryota</taxon>
        <taxon>Fungi</taxon>
        <taxon>Dikarya</taxon>
        <taxon>Ascomycota</taxon>
        <taxon>Pezizomycotina</taxon>
        <taxon>Pezizomycetes</taxon>
        <taxon>Pezizales</taxon>
        <taxon>Tuberaceae</taxon>
        <taxon>Choiromyces</taxon>
    </lineage>
</organism>
<dbReference type="Proteomes" id="UP000276215">
    <property type="component" value="Unassembled WGS sequence"/>
</dbReference>
<dbReference type="AlphaFoldDB" id="A0A3N4JAD2"/>
<accession>A0A3N4JAD2</accession>
<keyword evidence="1" id="KW-0175">Coiled coil</keyword>
<evidence type="ECO:0000256" key="1">
    <source>
        <dbReference type="SAM" id="Coils"/>
    </source>
</evidence>
<sequence length="154" mass="17472">MRTTVPRSPTRPESPVRIQNAPLQPATPNRRPRASTESDIEDRSIWRSADSPSPGKKAPRNNSALYAEIRRLQKLVEVKTEEVNAARKELDILHNRAGAGALNQILRDAQEETKIWKNRAEWAEKQLRNMAPIEQQQQKSIETSVIGRGRYSLG</sequence>
<feature type="region of interest" description="Disordered" evidence="2">
    <location>
        <begin position="1"/>
        <end position="63"/>
    </location>
</feature>
<feature type="coiled-coil region" evidence="1">
    <location>
        <begin position="69"/>
        <end position="126"/>
    </location>
</feature>
<proteinExistence type="predicted"/>
<dbReference type="OrthoDB" id="9994905at2759"/>
<evidence type="ECO:0000313" key="3">
    <source>
        <dbReference type="EMBL" id="RPA95239.1"/>
    </source>
</evidence>
<reference evidence="3 4" key="1">
    <citation type="journal article" date="2018" name="Nat. Ecol. Evol.">
        <title>Pezizomycetes genomes reveal the molecular basis of ectomycorrhizal truffle lifestyle.</title>
        <authorList>
            <person name="Murat C."/>
            <person name="Payen T."/>
            <person name="Noel B."/>
            <person name="Kuo A."/>
            <person name="Morin E."/>
            <person name="Chen J."/>
            <person name="Kohler A."/>
            <person name="Krizsan K."/>
            <person name="Balestrini R."/>
            <person name="Da Silva C."/>
            <person name="Montanini B."/>
            <person name="Hainaut M."/>
            <person name="Levati E."/>
            <person name="Barry K.W."/>
            <person name="Belfiori B."/>
            <person name="Cichocki N."/>
            <person name="Clum A."/>
            <person name="Dockter R.B."/>
            <person name="Fauchery L."/>
            <person name="Guy J."/>
            <person name="Iotti M."/>
            <person name="Le Tacon F."/>
            <person name="Lindquist E.A."/>
            <person name="Lipzen A."/>
            <person name="Malagnac F."/>
            <person name="Mello A."/>
            <person name="Molinier V."/>
            <person name="Miyauchi S."/>
            <person name="Poulain J."/>
            <person name="Riccioni C."/>
            <person name="Rubini A."/>
            <person name="Sitrit Y."/>
            <person name="Splivallo R."/>
            <person name="Traeger S."/>
            <person name="Wang M."/>
            <person name="Zifcakova L."/>
            <person name="Wipf D."/>
            <person name="Zambonelli A."/>
            <person name="Paolocci F."/>
            <person name="Nowrousian M."/>
            <person name="Ottonello S."/>
            <person name="Baldrian P."/>
            <person name="Spatafora J.W."/>
            <person name="Henrissat B."/>
            <person name="Nagy L.G."/>
            <person name="Aury J.M."/>
            <person name="Wincker P."/>
            <person name="Grigoriev I.V."/>
            <person name="Bonfante P."/>
            <person name="Martin F.M."/>
        </authorList>
    </citation>
    <scope>NUCLEOTIDE SEQUENCE [LARGE SCALE GENOMIC DNA]</scope>
    <source>
        <strain evidence="3 4">120613-1</strain>
    </source>
</reference>
<evidence type="ECO:0000256" key="2">
    <source>
        <dbReference type="SAM" id="MobiDB-lite"/>
    </source>
</evidence>
<dbReference type="EMBL" id="ML120428">
    <property type="protein sequence ID" value="RPA95239.1"/>
    <property type="molecule type" value="Genomic_DNA"/>
</dbReference>
<evidence type="ECO:0008006" key="5">
    <source>
        <dbReference type="Google" id="ProtNLM"/>
    </source>
</evidence>
<evidence type="ECO:0000313" key="4">
    <source>
        <dbReference type="Proteomes" id="UP000276215"/>
    </source>
</evidence>
<name>A0A3N4JAD2_9PEZI</name>
<keyword evidence="4" id="KW-1185">Reference proteome</keyword>